<dbReference type="EMBL" id="DVHN01000130">
    <property type="protein sequence ID" value="HIR89308.1"/>
    <property type="molecule type" value="Genomic_DNA"/>
</dbReference>
<feature type="domain" description="Peptidase S55" evidence="2">
    <location>
        <begin position="200"/>
        <end position="427"/>
    </location>
</feature>
<evidence type="ECO:0000313" key="3">
    <source>
        <dbReference type="EMBL" id="HIR89308.1"/>
    </source>
</evidence>
<dbReference type="NCBIfam" id="TIGR02860">
    <property type="entry name" value="spore_IV_B"/>
    <property type="match status" value="1"/>
</dbReference>
<keyword evidence="1" id="KW-0472">Membrane</keyword>
<dbReference type="InterPro" id="IPR008763">
    <property type="entry name" value="Peptidase_S55"/>
</dbReference>
<dbReference type="Pfam" id="PF05580">
    <property type="entry name" value="Peptidase_S55"/>
    <property type="match status" value="1"/>
</dbReference>
<keyword evidence="1" id="KW-1133">Transmembrane helix</keyword>
<evidence type="ECO:0000313" key="4">
    <source>
        <dbReference type="Proteomes" id="UP000824201"/>
    </source>
</evidence>
<dbReference type="SUPFAM" id="SSF50156">
    <property type="entry name" value="PDZ domain-like"/>
    <property type="match status" value="1"/>
</dbReference>
<name>A0A9D1JDK6_9FIRM</name>
<feature type="transmembrane region" description="Helical" evidence="1">
    <location>
        <begin position="12"/>
        <end position="29"/>
    </location>
</feature>
<protein>
    <submittedName>
        <fullName evidence="3">SpoIVB peptidase</fullName>
        <ecNumber evidence="3">3.4.21.116</ecNumber>
    </submittedName>
</protein>
<dbReference type="InterPro" id="IPR036034">
    <property type="entry name" value="PDZ_sf"/>
</dbReference>
<evidence type="ECO:0000259" key="2">
    <source>
        <dbReference type="PROSITE" id="PS51494"/>
    </source>
</evidence>
<evidence type="ECO:0000256" key="1">
    <source>
        <dbReference type="SAM" id="Phobius"/>
    </source>
</evidence>
<sequence length="427" mass="47713">MRIKKKQRRRWTIFSTFAICMIIYMIYSWNVKIPDSIYLSAGEKNEVNLRLPFGGRIEAQCREVMVNDETHISSEKKNITLNKPFSIYIPDIGNYELSLRLFGIWNIKNIEVNAVEPEYLLPVGFPVGIYLESDGIFVIGTSKLTDCQGTISEPAKDIVKTGDYIIKMNDQDIPNKEAFIRMLNENGMQDVKLTIRREKKEMEVKVHPVNTAPGEYKLGLWVRDDTQGIGTLTYIDKKGRFGALGHGISDSDTSLLMEADSGCLYEADIYTIIKGSSGSPGSLSGTICYGRDHRYGEISANTVQGIFGTANEKLKEQVQGEWILAGYKQDVHEGPAQIRSNVDGITKDYEVEILEVNTSGRNDHKGIVLQITDEELLEKTGGIVQGMSGSPIIQDGKLIGAVTHVFIQDSTKGYGIFLEEMKQMDAK</sequence>
<dbReference type="EC" id="3.4.21.116" evidence="3"/>
<organism evidence="3 4">
    <name type="scientific">Candidatus Fimimorpha faecalis</name>
    <dbReference type="NCBI Taxonomy" id="2840824"/>
    <lineage>
        <taxon>Bacteria</taxon>
        <taxon>Bacillati</taxon>
        <taxon>Bacillota</taxon>
        <taxon>Clostridia</taxon>
        <taxon>Eubacteriales</taxon>
        <taxon>Candidatus Fimimorpha</taxon>
    </lineage>
</organism>
<reference evidence="3" key="2">
    <citation type="journal article" date="2021" name="PeerJ">
        <title>Extensive microbial diversity within the chicken gut microbiome revealed by metagenomics and culture.</title>
        <authorList>
            <person name="Gilroy R."/>
            <person name="Ravi A."/>
            <person name="Getino M."/>
            <person name="Pursley I."/>
            <person name="Horton D.L."/>
            <person name="Alikhan N.F."/>
            <person name="Baker D."/>
            <person name="Gharbi K."/>
            <person name="Hall N."/>
            <person name="Watson M."/>
            <person name="Adriaenssens E.M."/>
            <person name="Foster-Nyarko E."/>
            <person name="Jarju S."/>
            <person name="Secka A."/>
            <person name="Antonio M."/>
            <person name="Oren A."/>
            <person name="Chaudhuri R.R."/>
            <person name="La Ragione R."/>
            <person name="Hildebrand F."/>
            <person name="Pallen M.J."/>
        </authorList>
    </citation>
    <scope>NUCLEOTIDE SEQUENCE</scope>
    <source>
        <strain evidence="3">ChiW13-3771</strain>
    </source>
</reference>
<dbReference type="PROSITE" id="PS51494">
    <property type="entry name" value="SPOIVB"/>
    <property type="match status" value="1"/>
</dbReference>
<dbReference type="Gene3D" id="2.30.42.10">
    <property type="match status" value="1"/>
</dbReference>
<dbReference type="AlphaFoldDB" id="A0A9D1JDK6"/>
<keyword evidence="3" id="KW-0378">Hydrolase</keyword>
<accession>A0A9D1JDK6</accession>
<reference evidence="3" key="1">
    <citation type="submission" date="2020-10" db="EMBL/GenBank/DDBJ databases">
        <authorList>
            <person name="Gilroy R."/>
        </authorList>
    </citation>
    <scope>NUCLEOTIDE SEQUENCE</scope>
    <source>
        <strain evidence="3">ChiW13-3771</strain>
    </source>
</reference>
<dbReference type="Proteomes" id="UP000824201">
    <property type="component" value="Unassembled WGS sequence"/>
</dbReference>
<keyword evidence="1" id="KW-0812">Transmembrane</keyword>
<dbReference type="GO" id="GO:0016787">
    <property type="term" value="F:hydrolase activity"/>
    <property type="evidence" value="ECO:0007669"/>
    <property type="project" value="UniProtKB-KW"/>
</dbReference>
<proteinExistence type="predicted"/>
<comment type="caution">
    <text evidence="3">The sequence shown here is derived from an EMBL/GenBank/DDBJ whole genome shotgun (WGS) entry which is preliminary data.</text>
</comment>
<gene>
    <name evidence="3" type="primary">spoIVB</name>
    <name evidence="3" type="ORF">IAC96_10185</name>
</gene>
<dbReference type="InterPro" id="IPR014219">
    <property type="entry name" value="SpoIVB"/>
</dbReference>